<comment type="caution">
    <text evidence="2">The sequence shown here is derived from an EMBL/GenBank/DDBJ whole genome shotgun (WGS) entry which is preliminary data.</text>
</comment>
<gene>
    <name evidence="2" type="ORF">K0M31_004350</name>
</gene>
<feature type="compositionally biased region" description="Polar residues" evidence="1">
    <location>
        <begin position="35"/>
        <end position="48"/>
    </location>
</feature>
<dbReference type="EMBL" id="JAHYIQ010000013">
    <property type="protein sequence ID" value="KAK1126726.1"/>
    <property type="molecule type" value="Genomic_DNA"/>
</dbReference>
<reference evidence="2" key="1">
    <citation type="submission" date="2021-10" db="EMBL/GenBank/DDBJ databases">
        <title>Melipona bicolor Genome sequencing and assembly.</title>
        <authorList>
            <person name="Araujo N.S."/>
            <person name="Arias M.C."/>
        </authorList>
    </citation>
    <scope>NUCLEOTIDE SEQUENCE</scope>
    <source>
        <strain evidence="2">USP_2M_L1-L4_2017</strain>
        <tissue evidence="2">Whole body</tissue>
    </source>
</reference>
<feature type="compositionally biased region" description="Basic residues" evidence="1">
    <location>
        <begin position="15"/>
        <end position="28"/>
    </location>
</feature>
<feature type="compositionally biased region" description="Basic and acidic residues" evidence="1">
    <location>
        <begin position="76"/>
        <end position="90"/>
    </location>
</feature>
<dbReference type="AlphaFoldDB" id="A0AA40KND6"/>
<protein>
    <submittedName>
        <fullName evidence="2">Uncharacterized protein</fullName>
    </submittedName>
</protein>
<feature type="region of interest" description="Disordered" evidence="1">
    <location>
        <begin position="1"/>
        <end position="108"/>
    </location>
</feature>
<feature type="region of interest" description="Disordered" evidence="1">
    <location>
        <begin position="180"/>
        <end position="200"/>
    </location>
</feature>
<evidence type="ECO:0000313" key="3">
    <source>
        <dbReference type="Proteomes" id="UP001177670"/>
    </source>
</evidence>
<proteinExistence type="predicted"/>
<organism evidence="2 3">
    <name type="scientific">Melipona bicolor</name>
    <dbReference type="NCBI Taxonomy" id="60889"/>
    <lineage>
        <taxon>Eukaryota</taxon>
        <taxon>Metazoa</taxon>
        <taxon>Ecdysozoa</taxon>
        <taxon>Arthropoda</taxon>
        <taxon>Hexapoda</taxon>
        <taxon>Insecta</taxon>
        <taxon>Pterygota</taxon>
        <taxon>Neoptera</taxon>
        <taxon>Endopterygota</taxon>
        <taxon>Hymenoptera</taxon>
        <taxon>Apocrita</taxon>
        <taxon>Aculeata</taxon>
        <taxon>Apoidea</taxon>
        <taxon>Anthophila</taxon>
        <taxon>Apidae</taxon>
        <taxon>Melipona</taxon>
    </lineage>
</organism>
<keyword evidence="3" id="KW-1185">Reference proteome</keyword>
<sequence length="242" mass="26853">MQGEESFAICEAKKRGQQKGKQRSHRACLSRILTDLSTPKSQRRGTSVHSKHDLPRVHSVTGMIENNDGQTSSESGRPEGKEIQWDEPRTKNRTRGAKYLTNSPPYRSQSALLDAPERLGNSTPAVAVPPRRLTLSNYSQSTSSLSNVSTLTVVACQVDEKKQEELSTNTIPATKSHRLRWRKSADESQQRRQQHVSSLKGSGRTFAAIGWSASRPARMSPGTASDMFFGLVGYMILQSKRN</sequence>
<evidence type="ECO:0000256" key="1">
    <source>
        <dbReference type="SAM" id="MobiDB-lite"/>
    </source>
</evidence>
<dbReference type="Proteomes" id="UP001177670">
    <property type="component" value="Unassembled WGS sequence"/>
</dbReference>
<accession>A0AA40KND6</accession>
<name>A0AA40KND6_9HYME</name>
<evidence type="ECO:0000313" key="2">
    <source>
        <dbReference type="EMBL" id="KAK1126726.1"/>
    </source>
</evidence>